<evidence type="ECO:0000313" key="4">
    <source>
        <dbReference type="Proteomes" id="UP000176204"/>
    </source>
</evidence>
<evidence type="ECO:0000259" key="2">
    <source>
        <dbReference type="Pfam" id="PF07007"/>
    </source>
</evidence>
<dbReference type="AlphaFoldDB" id="A0A1H6MCI9"/>
<dbReference type="Gene3D" id="1.20.1270.180">
    <property type="match status" value="1"/>
</dbReference>
<gene>
    <name evidence="3" type="ORF">PYTT_2154</name>
</gene>
<proteinExistence type="predicted"/>
<dbReference type="RefSeq" id="WP_172801817.1">
    <property type="nucleotide sequence ID" value="NZ_LIGX01000021.1"/>
</dbReference>
<dbReference type="KEGG" id="agl:PYTT_2154"/>
<name>A0A1H6MCI9_9BACT</name>
<evidence type="ECO:0000256" key="1">
    <source>
        <dbReference type="SAM" id="MobiDB-lite"/>
    </source>
</evidence>
<keyword evidence="4" id="KW-1185">Reference proteome</keyword>
<feature type="domain" description="Lysozyme inhibitor LprI-like N-terminal" evidence="2">
    <location>
        <begin position="199"/>
        <end position="289"/>
    </location>
</feature>
<organism evidence="3 4">
    <name type="scientific">Akkermansia glycaniphila</name>
    <dbReference type="NCBI Taxonomy" id="1679444"/>
    <lineage>
        <taxon>Bacteria</taxon>
        <taxon>Pseudomonadati</taxon>
        <taxon>Verrucomicrobiota</taxon>
        <taxon>Verrucomicrobiia</taxon>
        <taxon>Verrucomicrobiales</taxon>
        <taxon>Akkermansiaceae</taxon>
        <taxon>Akkermansia</taxon>
    </lineage>
</organism>
<dbReference type="EMBL" id="LT629973">
    <property type="protein sequence ID" value="SEH96682.1"/>
    <property type="molecule type" value="Genomic_DNA"/>
</dbReference>
<protein>
    <recommendedName>
        <fullName evidence="2">Lysozyme inhibitor LprI-like N-terminal domain-containing protein</fullName>
    </recommendedName>
</protein>
<dbReference type="Pfam" id="PF07007">
    <property type="entry name" value="LprI"/>
    <property type="match status" value="1"/>
</dbReference>
<evidence type="ECO:0000313" key="3">
    <source>
        <dbReference type="EMBL" id="SEH96682.1"/>
    </source>
</evidence>
<accession>A0A1H6MCI9</accession>
<sequence>MPPVFPSDTTVCECAVVLPEAEVSENSAESVESAWRKSAGGHDRKAQRAAADAREAYWNRMLSEYEADLDVAMERFIQEWKEGGDIDAEDEEALRAGLSQVRKSWRRYAEAEDALVRRLPVPEGFDAAAYAAGCRAAVVMQHLVALHAHAAFSLKESFVFGEGEETDKWSGGDVPVMEMPRDDYARYLARLRDEAGSMSLMNALAENVAEYWDERLLLFLDALPIGLYNNPHPELEGFPEDALKTAQEAWLAYRDFMIASLTPLPRYVGTGSPTLRAILRERLTRQRCENFLFYAGTGDPVSAAGFIPYTRHRQVLQR</sequence>
<feature type="region of interest" description="Disordered" evidence="1">
    <location>
        <begin position="27"/>
        <end position="46"/>
    </location>
</feature>
<dbReference type="Proteomes" id="UP000176204">
    <property type="component" value="Chromosome I"/>
</dbReference>
<reference evidence="4" key="1">
    <citation type="submission" date="2016-09" db="EMBL/GenBank/DDBJ databases">
        <authorList>
            <person name="Koehorst J."/>
        </authorList>
    </citation>
    <scope>NUCLEOTIDE SEQUENCE [LARGE SCALE GENOMIC DNA]</scope>
</reference>
<dbReference type="InterPro" id="IPR009739">
    <property type="entry name" value="LprI-like_N"/>
</dbReference>